<dbReference type="EMBL" id="JBAKUA010000013">
    <property type="protein sequence ID" value="MEH1547182.1"/>
    <property type="molecule type" value="Genomic_DNA"/>
</dbReference>
<evidence type="ECO:0000256" key="4">
    <source>
        <dbReference type="ARBA" id="ARBA00022825"/>
    </source>
</evidence>
<dbReference type="Pfam" id="PF03575">
    <property type="entry name" value="Peptidase_S51"/>
    <property type="match status" value="1"/>
</dbReference>
<name>A0A1B9VRE0_9ACTN</name>
<evidence type="ECO:0000313" key="7">
    <source>
        <dbReference type="Proteomes" id="UP000259211"/>
    </source>
</evidence>
<evidence type="ECO:0000313" key="5">
    <source>
        <dbReference type="EMBL" id="MEH1547182.1"/>
    </source>
</evidence>
<dbReference type="InterPro" id="IPR029062">
    <property type="entry name" value="Class_I_gatase-like"/>
</dbReference>
<sequence length="238" mass="24928">MTTHILALGGGGFSMSNRGEPTALDRHILDLSGKSSPLVCFAPTAAADDPVYVNRFLAAYSALGVRTMVLTLWQGAAESVERLSQADVIVSGAGSAANLMALWRMHGVDHVIRRMMSSADDVVLAGVAAGAACWFSGCLTDAFGDLRAWRGGMGLLDGSFCPHFDGESERAPIYAQSVANGVLPAGYAVDDGAAIHFVDGEFSVAVAEREEATVSRFSASEEPTSSGILREELDVTVL</sequence>
<accession>A0A1B9VRE0</accession>
<dbReference type="RefSeq" id="WP_063279504.1">
    <property type="nucleotide sequence ID" value="NZ_AP024308.1"/>
</dbReference>
<keyword evidence="2" id="KW-0645">Protease</keyword>
<dbReference type="Proteomes" id="UP000259211">
    <property type="component" value="Unassembled WGS sequence"/>
</dbReference>
<reference evidence="6 7" key="1">
    <citation type="submission" date="2017-07" db="EMBL/GenBank/DDBJ databases">
        <authorList>
            <person name="Sun Z.S."/>
            <person name="Albrecht U."/>
            <person name="Echele G."/>
            <person name="Lee C.C."/>
        </authorList>
    </citation>
    <scope>NUCLEOTIDE SEQUENCE [LARGE SCALE GENOMIC DNA]</scope>
    <source>
        <strain evidence="6 7">P16-029</strain>
    </source>
</reference>
<dbReference type="STRING" id="33010.BFS79_10770"/>
<dbReference type="InterPro" id="IPR005320">
    <property type="entry name" value="Peptidase_S51"/>
</dbReference>
<dbReference type="PANTHER" id="PTHR20842">
    <property type="entry name" value="PROTEASE S51 ALPHA-ASPARTYL DIPEPTIDASE"/>
    <property type="match status" value="1"/>
</dbReference>
<evidence type="ECO:0000256" key="1">
    <source>
        <dbReference type="ARBA" id="ARBA00006534"/>
    </source>
</evidence>
<dbReference type="eggNOG" id="COG3340">
    <property type="taxonomic scope" value="Bacteria"/>
</dbReference>
<dbReference type="Proteomes" id="UP001309299">
    <property type="component" value="Unassembled WGS sequence"/>
</dbReference>
<proteinExistence type="inferred from homology"/>
<dbReference type="AlphaFoldDB" id="A0A1B9VRE0"/>
<gene>
    <name evidence="6" type="ORF">CHT91_10580</name>
    <name evidence="5" type="ORF">V7F78_09215</name>
</gene>
<dbReference type="PANTHER" id="PTHR20842:SF0">
    <property type="entry name" value="ALPHA-ASPARTYL DIPEPTIDASE"/>
    <property type="match status" value="1"/>
</dbReference>
<evidence type="ECO:0000256" key="2">
    <source>
        <dbReference type="ARBA" id="ARBA00022670"/>
    </source>
</evidence>
<comment type="caution">
    <text evidence="6">The sequence shown here is derived from an EMBL/GenBank/DDBJ whole genome shotgun (WGS) entry which is preliminary data.</text>
</comment>
<keyword evidence="4" id="KW-0720">Serine protease</keyword>
<protein>
    <submittedName>
        <fullName evidence="6">Peptidase S51</fullName>
    </submittedName>
    <submittedName>
        <fullName evidence="5">Type 1 glutamine amidotransferase-like domain-containing protein</fullName>
    </submittedName>
</protein>
<dbReference type="EMBL" id="NOWI01000009">
    <property type="protein sequence ID" value="RFT42986.1"/>
    <property type="molecule type" value="Genomic_DNA"/>
</dbReference>
<dbReference type="GO" id="GO:0008236">
    <property type="term" value="F:serine-type peptidase activity"/>
    <property type="evidence" value="ECO:0007669"/>
    <property type="project" value="UniProtKB-KW"/>
</dbReference>
<evidence type="ECO:0000256" key="3">
    <source>
        <dbReference type="ARBA" id="ARBA00022801"/>
    </source>
</evidence>
<dbReference type="Gene3D" id="3.40.50.880">
    <property type="match status" value="1"/>
</dbReference>
<reference evidence="5" key="2">
    <citation type="submission" date="2024-02" db="EMBL/GenBank/DDBJ databases">
        <title>Bacterial skin colonization with Propionibacterium avidum as a risk factor for Periprosthetic Joint Infections - a single-center prospective study.</title>
        <authorList>
            <person name="Achermann Y."/>
        </authorList>
    </citation>
    <scope>NUCLEOTIDE SEQUENCE</scope>
    <source>
        <strain evidence="5">PAVI-2017310195</strain>
    </source>
</reference>
<evidence type="ECO:0000313" key="6">
    <source>
        <dbReference type="EMBL" id="RFT42986.1"/>
    </source>
</evidence>
<organism evidence="6 7">
    <name type="scientific">Cutibacterium avidum</name>
    <dbReference type="NCBI Taxonomy" id="33010"/>
    <lineage>
        <taxon>Bacteria</taxon>
        <taxon>Bacillati</taxon>
        <taxon>Actinomycetota</taxon>
        <taxon>Actinomycetes</taxon>
        <taxon>Propionibacteriales</taxon>
        <taxon>Propionibacteriaceae</taxon>
        <taxon>Cutibacterium</taxon>
    </lineage>
</organism>
<keyword evidence="5" id="KW-0315">Glutamine amidotransferase</keyword>
<dbReference type="SUPFAM" id="SSF52317">
    <property type="entry name" value="Class I glutamine amidotransferase-like"/>
    <property type="match status" value="1"/>
</dbReference>
<comment type="similarity">
    <text evidence="1">Belongs to the peptidase S51 family.</text>
</comment>
<dbReference type="OrthoDB" id="9778515at2"/>
<keyword evidence="3" id="KW-0378">Hydrolase</keyword>
<dbReference type="GO" id="GO:0006508">
    <property type="term" value="P:proteolysis"/>
    <property type="evidence" value="ECO:0007669"/>
    <property type="project" value="UniProtKB-KW"/>
</dbReference>